<evidence type="ECO:0000313" key="3">
    <source>
        <dbReference type="Proteomes" id="UP001432027"/>
    </source>
</evidence>
<dbReference type="InterPro" id="IPR001810">
    <property type="entry name" value="F-box_dom"/>
</dbReference>
<dbReference type="PROSITE" id="PS50181">
    <property type="entry name" value="FBOX"/>
    <property type="match status" value="1"/>
</dbReference>
<accession>A0AAV5TBN4</accession>
<sequence>SFSFYRSMGIFSLPDVFMRKLMRTMEIGDRLSLRLTCRAFEQIVADSHAGYFENGYMELFREGVEEEIGVNFTFSIGERFLAFEMAEDEFEKCLNLRHRLFNGISIGSVNFELPNALPIHMDFIREFINKFEIKELHFYMSIDRDLENALQLLSHYPTSACLMSFWYLPALRLLTLPPLERLFVHNIEGSSLFSTELFVRLVETQKNLEIVGHHVLLSTNEFQRIIRAISEDNRKRKIVLELLCSNVVSILRDRGISENSKDGDICGDFTIAYNEPHTAPNNRSQLKMSDGKCVLLFVNFSWTGLACRPSVSISNFPIV</sequence>
<evidence type="ECO:0000313" key="2">
    <source>
        <dbReference type="EMBL" id="GMS91139.1"/>
    </source>
</evidence>
<name>A0AAV5TBN4_9BILA</name>
<dbReference type="AlphaFoldDB" id="A0AAV5TBN4"/>
<dbReference type="EMBL" id="BTSX01000003">
    <property type="protein sequence ID" value="GMS91139.1"/>
    <property type="molecule type" value="Genomic_DNA"/>
</dbReference>
<comment type="caution">
    <text evidence="2">The sequence shown here is derived from an EMBL/GenBank/DDBJ whole genome shotgun (WGS) entry which is preliminary data.</text>
</comment>
<protein>
    <recommendedName>
        <fullName evidence="1">F-box domain-containing protein</fullName>
    </recommendedName>
</protein>
<dbReference type="Pfam" id="PF00646">
    <property type="entry name" value="F-box"/>
    <property type="match status" value="1"/>
</dbReference>
<proteinExistence type="predicted"/>
<feature type="non-terminal residue" evidence="2">
    <location>
        <position position="1"/>
    </location>
</feature>
<feature type="domain" description="F-box" evidence="1">
    <location>
        <begin position="7"/>
        <end position="59"/>
    </location>
</feature>
<gene>
    <name evidence="2" type="ORF">PENTCL1PPCAC_13314</name>
</gene>
<keyword evidence="3" id="KW-1185">Reference proteome</keyword>
<dbReference type="Proteomes" id="UP001432027">
    <property type="component" value="Unassembled WGS sequence"/>
</dbReference>
<reference evidence="2" key="1">
    <citation type="submission" date="2023-10" db="EMBL/GenBank/DDBJ databases">
        <title>Genome assembly of Pristionchus species.</title>
        <authorList>
            <person name="Yoshida K."/>
            <person name="Sommer R.J."/>
        </authorList>
    </citation>
    <scope>NUCLEOTIDE SEQUENCE</scope>
    <source>
        <strain evidence="2">RS0144</strain>
    </source>
</reference>
<evidence type="ECO:0000259" key="1">
    <source>
        <dbReference type="PROSITE" id="PS50181"/>
    </source>
</evidence>
<organism evidence="2 3">
    <name type="scientific">Pristionchus entomophagus</name>
    <dbReference type="NCBI Taxonomy" id="358040"/>
    <lineage>
        <taxon>Eukaryota</taxon>
        <taxon>Metazoa</taxon>
        <taxon>Ecdysozoa</taxon>
        <taxon>Nematoda</taxon>
        <taxon>Chromadorea</taxon>
        <taxon>Rhabditida</taxon>
        <taxon>Rhabditina</taxon>
        <taxon>Diplogasteromorpha</taxon>
        <taxon>Diplogasteroidea</taxon>
        <taxon>Neodiplogasteridae</taxon>
        <taxon>Pristionchus</taxon>
    </lineage>
</organism>